<evidence type="ECO:0000313" key="3">
    <source>
        <dbReference type="EMBL" id="KAA1105657.1"/>
    </source>
</evidence>
<accession>A0A5B0PB78</accession>
<feature type="signal peptide" evidence="1">
    <location>
        <begin position="1"/>
        <end position="17"/>
    </location>
</feature>
<dbReference type="Proteomes" id="UP000325313">
    <property type="component" value="Unassembled WGS sequence"/>
</dbReference>
<evidence type="ECO:0000313" key="5">
    <source>
        <dbReference type="Proteomes" id="UP000325313"/>
    </source>
</evidence>
<organism evidence="2 5">
    <name type="scientific">Puccinia graminis f. sp. tritici</name>
    <dbReference type="NCBI Taxonomy" id="56615"/>
    <lineage>
        <taxon>Eukaryota</taxon>
        <taxon>Fungi</taxon>
        <taxon>Dikarya</taxon>
        <taxon>Basidiomycota</taxon>
        <taxon>Pucciniomycotina</taxon>
        <taxon>Pucciniomycetes</taxon>
        <taxon>Pucciniales</taxon>
        <taxon>Pucciniaceae</taxon>
        <taxon>Puccinia</taxon>
    </lineage>
</organism>
<dbReference type="Proteomes" id="UP000324748">
    <property type="component" value="Unassembled WGS sequence"/>
</dbReference>
<sequence>MNLITIIVGLIICLTSACLAPSQITCEACKKEIALEMRNIGKRPPSGDCGEALGWNERCKFERKKKYYKCKDMDCQAVTVKNLQCNYGAFREPCDHDNRFVYEPPITKNIEASSSETVLPSGTSAERPFYHFPIVSRDGESTSEMFTPSGTNSKNKYHHFL</sequence>
<dbReference type="OrthoDB" id="10514879at2759"/>
<gene>
    <name evidence="3" type="ORF">PGT21_014650</name>
    <name evidence="2" type="ORF">PGTUg99_018703</name>
</gene>
<evidence type="ECO:0000313" key="4">
    <source>
        <dbReference type="Proteomes" id="UP000324748"/>
    </source>
</evidence>
<reference evidence="4 5" key="1">
    <citation type="submission" date="2019-05" db="EMBL/GenBank/DDBJ databases">
        <title>Emergence of the Ug99 lineage of the wheat stem rust pathogen through somatic hybridization.</title>
        <authorList>
            <person name="Li F."/>
            <person name="Upadhyaya N.M."/>
            <person name="Sperschneider J."/>
            <person name="Matny O."/>
            <person name="Nguyen-Phuc H."/>
            <person name="Mago R."/>
            <person name="Raley C."/>
            <person name="Miller M.E."/>
            <person name="Silverstein K.A.T."/>
            <person name="Henningsen E."/>
            <person name="Hirsch C.D."/>
            <person name="Visser B."/>
            <person name="Pretorius Z.A."/>
            <person name="Steffenson B.J."/>
            <person name="Schwessinger B."/>
            <person name="Dodds P.N."/>
            <person name="Figueroa M."/>
        </authorList>
    </citation>
    <scope>NUCLEOTIDE SEQUENCE [LARGE SCALE GENOMIC DNA]</scope>
    <source>
        <strain evidence="3">21-0</strain>
        <strain evidence="2 5">Ug99</strain>
    </source>
</reference>
<name>A0A5B0PB78_PUCGR</name>
<evidence type="ECO:0000313" key="2">
    <source>
        <dbReference type="EMBL" id="KAA1098877.1"/>
    </source>
</evidence>
<dbReference type="AlphaFoldDB" id="A0A5B0PB78"/>
<keyword evidence="4" id="KW-1185">Reference proteome</keyword>
<feature type="chain" id="PRO_5036137722" evidence="1">
    <location>
        <begin position="18"/>
        <end position="161"/>
    </location>
</feature>
<keyword evidence="1" id="KW-0732">Signal</keyword>
<dbReference type="EMBL" id="VDEP01000345">
    <property type="protein sequence ID" value="KAA1098877.1"/>
    <property type="molecule type" value="Genomic_DNA"/>
</dbReference>
<proteinExistence type="predicted"/>
<comment type="caution">
    <text evidence="2">The sequence shown here is derived from an EMBL/GenBank/DDBJ whole genome shotgun (WGS) entry which is preliminary data.</text>
</comment>
<dbReference type="EMBL" id="VSWC01000040">
    <property type="protein sequence ID" value="KAA1105657.1"/>
    <property type="molecule type" value="Genomic_DNA"/>
</dbReference>
<protein>
    <submittedName>
        <fullName evidence="2">Uncharacterized protein</fullName>
    </submittedName>
</protein>
<evidence type="ECO:0000256" key="1">
    <source>
        <dbReference type="SAM" id="SignalP"/>
    </source>
</evidence>